<reference evidence="2 3" key="1">
    <citation type="submission" date="2013-11" db="EMBL/GenBank/DDBJ databases">
        <title>Metagenomic analysis of a methanogenic consortium involved in long chain n-alkane degradation.</title>
        <authorList>
            <person name="Davidova I.A."/>
            <person name="Callaghan A.V."/>
            <person name="Wawrik B."/>
            <person name="Pruitt S."/>
            <person name="Marks C."/>
            <person name="Duncan K.E."/>
            <person name="Suflita J.M."/>
        </authorList>
    </citation>
    <scope>NUCLEOTIDE SEQUENCE [LARGE SCALE GENOMIC DNA]</scope>
    <source>
        <strain evidence="2 3">SPR</strain>
    </source>
</reference>
<protein>
    <submittedName>
        <fullName evidence="2">Flavodoxin</fullName>
    </submittedName>
</protein>
<name>A0A0D2JJP1_9BACT</name>
<feature type="domain" description="Flavodoxin-like" evidence="1">
    <location>
        <begin position="4"/>
        <end position="153"/>
    </location>
</feature>
<dbReference type="PROSITE" id="PS50902">
    <property type="entry name" value="FLAVODOXIN_LIKE"/>
    <property type="match status" value="1"/>
</dbReference>
<dbReference type="Gene3D" id="3.40.50.360">
    <property type="match status" value="1"/>
</dbReference>
<evidence type="ECO:0000313" key="3">
    <source>
        <dbReference type="Proteomes" id="UP000032233"/>
    </source>
</evidence>
<proteinExistence type="predicted"/>
<dbReference type="GO" id="GO:0010181">
    <property type="term" value="F:FMN binding"/>
    <property type="evidence" value="ECO:0007669"/>
    <property type="project" value="InterPro"/>
</dbReference>
<dbReference type="InterPro" id="IPR005025">
    <property type="entry name" value="FMN_Rdtase-like_dom"/>
</dbReference>
<dbReference type="InterPro" id="IPR029039">
    <property type="entry name" value="Flavoprotein-like_sf"/>
</dbReference>
<evidence type="ECO:0000313" key="2">
    <source>
        <dbReference type="EMBL" id="KIX15876.1"/>
    </source>
</evidence>
<dbReference type="SUPFAM" id="SSF52218">
    <property type="entry name" value="Flavoproteins"/>
    <property type="match status" value="1"/>
</dbReference>
<dbReference type="InterPro" id="IPR008254">
    <property type="entry name" value="Flavodoxin/NO_synth"/>
</dbReference>
<dbReference type="AlphaFoldDB" id="A0A0D2JJP1"/>
<sequence>MSRILVIHHSQSGKTARLAEETARGVRSIEGAVCLAKHASQAGLEDLLHCDGILIGSPEYFGYMAGIIKDFFDRTYEDARKHQEIFKKPYALFISAGNDGAQAALSIERICLGYPFKKVAAPVIIKGEPGAEDLKACFELGGAMAAGCGLGIF</sequence>
<dbReference type="OrthoDB" id="9790745at2"/>
<organism evidence="2 3">
    <name type="scientific">Dethiosulfatarculus sandiegensis</name>
    <dbReference type="NCBI Taxonomy" id="1429043"/>
    <lineage>
        <taxon>Bacteria</taxon>
        <taxon>Pseudomonadati</taxon>
        <taxon>Thermodesulfobacteriota</taxon>
        <taxon>Desulfarculia</taxon>
        <taxon>Desulfarculales</taxon>
        <taxon>Desulfarculaceae</taxon>
        <taxon>Dethiosulfatarculus</taxon>
    </lineage>
</organism>
<dbReference type="Proteomes" id="UP000032233">
    <property type="component" value="Unassembled WGS sequence"/>
</dbReference>
<dbReference type="Pfam" id="PF03358">
    <property type="entry name" value="FMN_red"/>
    <property type="match status" value="1"/>
</dbReference>
<comment type="caution">
    <text evidence="2">The sequence shown here is derived from an EMBL/GenBank/DDBJ whole genome shotgun (WGS) entry which is preliminary data.</text>
</comment>
<dbReference type="GO" id="GO:0016491">
    <property type="term" value="F:oxidoreductase activity"/>
    <property type="evidence" value="ECO:0007669"/>
    <property type="project" value="InterPro"/>
</dbReference>
<gene>
    <name evidence="2" type="ORF">X474_00845</name>
</gene>
<dbReference type="RefSeq" id="WP_044346136.1">
    <property type="nucleotide sequence ID" value="NZ_AZAC01000001.1"/>
</dbReference>
<dbReference type="EMBL" id="AZAC01000001">
    <property type="protein sequence ID" value="KIX15876.1"/>
    <property type="molecule type" value="Genomic_DNA"/>
</dbReference>
<accession>A0A0D2JJP1</accession>
<dbReference type="InParanoid" id="A0A0D2JJP1"/>
<dbReference type="STRING" id="1429043.X474_00845"/>
<evidence type="ECO:0000259" key="1">
    <source>
        <dbReference type="PROSITE" id="PS50902"/>
    </source>
</evidence>
<keyword evidence="3" id="KW-1185">Reference proteome</keyword>